<dbReference type="EMBL" id="CP012502">
    <property type="protein sequence ID" value="AOM82976.1"/>
    <property type="molecule type" value="Genomic_DNA"/>
</dbReference>
<evidence type="ECO:0000256" key="1">
    <source>
        <dbReference type="ARBA" id="ARBA00004862"/>
    </source>
</evidence>
<keyword evidence="7" id="KW-0963">Cytoplasm</keyword>
<evidence type="ECO:0000256" key="6">
    <source>
        <dbReference type="ARBA" id="ARBA00050557"/>
    </source>
</evidence>
<dbReference type="InterPro" id="IPR036291">
    <property type="entry name" value="NAD(P)-bd_dom_sf"/>
</dbReference>
<dbReference type="InterPro" id="IPR000534">
    <property type="entry name" value="Semialdehyde_DH_NAD-bd"/>
</dbReference>
<dbReference type="InterPro" id="IPR058924">
    <property type="entry name" value="AGPR_dimerisation_dom"/>
</dbReference>
<dbReference type="FunFam" id="3.30.360.10:FF:000014">
    <property type="entry name" value="N-acetyl-gamma-glutamyl-phosphate reductase"/>
    <property type="match status" value="1"/>
</dbReference>
<dbReference type="Proteomes" id="UP000094463">
    <property type="component" value="Chromosome"/>
</dbReference>
<evidence type="ECO:0000256" key="7">
    <source>
        <dbReference type="HAMAP-Rule" id="MF_00150"/>
    </source>
</evidence>
<dbReference type="GO" id="GO:0070401">
    <property type="term" value="F:NADP+ binding"/>
    <property type="evidence" value="ECO:0007669"/>
    <property type="project" value="InterPro"/>
</dbReference>
<keyword evidence="4 7" id="KW-0521">NADP</keyword>
<dbReference type="SUPFAM" id="SSF55347">
    <property type="entry name" value="Glyceraldehyde-3-phosphate dehydrogenase-like, C-terminal domain"/>
    <property type="match status" value="1"/>
</dbReference>
<evidence type="ECO:0000256" key="3">
    <source>
        <dbReference type="ARBA" id="ARBA00022605"/>
    </source>
</evidence>
<dbReference type="PATRIC" id="fig|632773.3.peg.1698"/>
<dbReference type="InterPro" id="IPR023013">
    <property type="entry name" value="AGPR_AS"/>
</dbReference>
<keyword evidence="3 7" id="KW-0028">Amino-acid biosynthesis</keyword>
<evidence type="ECO:0000256" key="4">
    <source>
        <dbReference type="ARBA" id="ARBA00022857"/>
    </source>
</evidence>
<comment type="pathway">
    <text evidence="1 7">Amino-acid biosynthesis; L-arginine biosynthesis; N(2)-acetyl-L-ornithine from L-glutamate: step 3/4.</text>
</comment>
<dbReference type="GO" id="GO:0005737">
    <property type="term" value="C:cytoplasm"/>
    <property type="evidence" value="ECO:0007669"/>
    <property type="project" value="UniProtKB-SubCell"/>
</dbReference>
<dbReference type="AlphaFoldDB" id="A0A1D7QVD1"/>
<evidence type="ECO:0000313" key="10">
    <source>
        <dbReference type="EMBL" id="AOM82976.1"/>
    </source>
</evidence>
<name>A0A1D7QVD1_9BACI</name>
<dbReference type="GO" id="GO:0051287">
    <property type="term" value="F:NAD binding"/>
    <property type="evidence" value="ECO:0007669"/>
    <property type="project" value="InterPro"/>
</dbReference>
<dbReference type="PANTHER" id="PTHR32338">
    <property type="entry name" value="N-ACETYL-GAMMA-GLUTAMYL-PHOSPHATE REDUCTASE, CHLOROPLASTIC-RELATED-RELATED"/>
    <property type="match status" value="1"/>
</dbReference>
<keyword evidence="11" id="KW-1185">Reference proteome</keyword>
<evidence type="ECO:0000259" key="9">
    <source>
        <dbReference type="SMART" id="SM00859"/>
    </source>
</evidence>
<dbReference type="InterPro" id="IPR000706">
    <property type="entry name" value="AGPR_type-1"/>
</dbReference>
<dbReference type="CDD" id="cd23934">
    <property type="entry name" value="AGPR_1_C"/>
    <property type="match status" value="1"/>
</dbReference>
<dbReference type="Pfam" id="PF01118">
    <property type="entry name" value="Semialdhyde_dh"/>
    <property type="match status" value="1"/>
</dbReference>
<evidence type="ECO:0000313" key="11">
    <source>
        <dbReference type="Proteomes" id="UP000094463"/>
    </source>
</evidence>
<comment type="function">
    <text evidence="7">Catalyzes the NADPH-dependent reduction of N-acetyl-5-glutamyl phosphate to yield N-acetyl-L-glutamate 5-semialdehyde.</text>
</comment>
<gene>
    <name evidence="7 10" type="primary">argC</name>
    <name evidence="10" type="ORF">BBEV_1615</name>
</gene>
<comment type="subcellular location">
    <subcellularLocation>
        <location evidence="7">Cytoplasm</location>
    </subcellularLocation>
</comment>
<comment type="similarity">
    <text evidence="7">Belongs to the NAGSA dehydrogenase family. Type 1 subfamily.</text>
</comment>
<evidence type="ECO:0000256" key="8">
    <source>
        <dbReference type="PROSITE-ProRule" id="PRU10010"/>
    </source>
</evidence>
<dbReference type="InterPro" id="IPR050085">
    <property type="entry name" value="AGPR"/>
</dbReference>
<dbReference type="Gene3D" id="3.30.360.10">
    <property type="entry name" value="Dihydrodipicolinate Reductase, domain 2"/>
    <property type="match status" value="1"/>
</dbReference>
<dbReference type="UniPathway" id="UPA00068">
    <property type="reaction ID" value="UER00108"/>
</dbReference>
<dbReference type="STRING" id="632773.BBEV_1615"/>
<feature type="active site" evidence="7 8">
    <location>
        <position position="160"/>
    </location>
</feature>
<dbReference type="GO" id="GO:0003942">
    <property type="term" value="F:N-acetyl-gamma-glutamyl-phosphate reductase activity"/>
    <property type="evidence" value="ECO:0007669"/>
    <property type="project" value="UniProtKB-UniRule"/>
</dbReference>
<dbReference type="HAMAP" id="MF_00150">
    <property type="entry name" value="ArgC_type1"/>
    <property type="match status" value="1"/>
</dbReference>
<dbReference type="KEGG" id="bbev:BBEV_1615"/>
<dbReference type="SUPFAM" id="SSF51735">
    <property type="entry name" value="NAD(P)-binding Rossmann-fold domains"/>
    <property type="match status" value="1"/>
</dbReference>
<evidence type="ECO:0000256" key="2">
    <source>
        <dbReference type="ARBA" id="ARBA00022571"/>
    </source>
</evidence>
<dbReference type="Gene3D" id="3.40.50.720">
    <property type="entry name" value="NAD(P)-binding Rossmann-like Domain"/>
    <property type="match status" value="1"/>
</dbReference>
<organism evidence="10 11">
    <name type="scientific">Salisediminibacterium beveridgei</name>
    <dbReference type="NCBI Taxonomy" id="632773"/>
    <lineage>
        <taxon>Bacteria</taxon>
        <taxon>Bacillati</taxon>
        <taxon>Bacillota</taxon>
        <taxon>Bacilli</taxon>
        <taxon>Bacillales</taxon>
        <taxon>Bacillaceae</taxon>
        <taxon>Salisediminibacterium</taxon>
    </lineage>
</organism>
<proteinExistence type="inferred from homology"/>
<reference evidence="10 11" key="1">
    <citation type="submission" date="2015-08" db="EMBL/GenBank/DDBJ databases">
        <title>The complete genome sequence of Bacillus beveridgei MLTeJB.</title>
        <authorList>
            <person name="Hanson T.E."/>
            <person name="Mesa C."/>
            <person name="Basesman S.M."/>
            <person name="Oremland R.S."/>
        </authorList>
    </citation>
    <scope>NUCLEOTIDE SEQUENCE [LARGE SCALE GENOMIC DNA]</scope>
    <source>
        <strain evidence="10 11">MLTeJB</strain>
    </source>
</reference>
<evidence type="ECO:0000256" key="5">
    <source>
        <dbReference type="ARBA" id="ARBA00023002"/>
    </source>
</evidence>
<dbReference type="CDD" id="cd17895">
    <property type="entry name" value="AGPR_1_N"/>
    <property type="match status" value="1"/>
</dbReference>
<accession>A0A1D7QVD1</accession>
<keyword evidence="5 7" id="KW-0560">Oxidoreductase</keyword>
<comment type="catalytic activity">
    <reaction evidence="6 7">
        <text>N-acetyl-L-glutamate 5-semialdehyde + phosphate + NADP(+) = N-acetyl-L-glutamyl 5-phosphate + NADPH + H(+)</text>
        <dbReference type="Rhea" id="RHEA:21588"/>
        <dbReference type="ChEBI" id="CHEBI:15378"/>
        <dbReference type="ChEBI" id="CHEBI:29123"/>
        <dbReference type="ChEBI" id="CHEBI:43474"/>
        <dbReference type="ChEBI" id="CHEBI:57783"/>
        <dbReference type="ChEBI" id="CHEBI:57936"/>
        <dbReference type="ChEBI" id="CHEBI:58349"/>
        <dbReference type="EC" id="1.2.1.38"/>
    </reaction>
</comment>
<sequence>MMRNYSIAEVSEVKTVGIVGGTGYGALELLRFIQLHPELTVTKLFSHRQTGMEIQDEYGHLKELTDLSLQSLSVEEAESLDILFFATPKAVAKEWIPSLANKSMQIIDLSGDLRLSAADYEAWYNEEAAEEPLLEKAVYGLPEWNKQRISNAEIISNPGCFPTSTLLAIKPLKKLILKQNQNMVIVDGKTGVSGAGRTQNPLTHFSNTNENVQTYKTGSHQHQPEMERYASEMTGLNIHVQLTTHLIPMTRGLLCTIYIPLKEGVTIAEVRAAYMHDYQNEAFVRVLPEGVMPATKHVYGSNYCDIGFYLNEKTGWLTVCSAIDNLVKGASGQALQNLNIMNGWDETLGLTGYPLFP</sequence>
<dbReference type="NCBIfam" id="TIGR01850">
    <property type="entry name" value="argC"/>
    <property type="match status" value="1"/>
</dbReference>
<dbReference type="Pfam" id="PF22698">
    <property type="entry name" value="Semialdhyde_dhC_1"/>
    <property type="match status" value="1"/>
</dbReference>
<dbReference type="GO" id="GO:0006526">
    <property type="term" value="P:L-arginine biosynthetic process"/>
    <property type="evidence" value="ECO:0007669"/>
    <property type="project" value="UniProtKB-UniRule"/>
</dbReference>
<dbReference type="PANTHER" id="PTHR32338:SF10">
    <property type="entry name" value="N-ACETYL-GAMMA-GLUTAMYL-PHOSPHATE REDUCTASE, CHLOROPLASTIC-RELATED"/>
    <property type="match status" value="1"/>
</dbReference>
<dbReference type="SMART" id="SM00859">
    <property type="entry name" value="Semialdhyde_dh"/>
    <property type="match status" value="1"/>
</dbReference>
<dbReference type="PROSITE" id="PS01224">
    <property type="entry name" value="ARGC"/>
    <property type="match status" value="1"/>
</dbReference>
<keyword evidence="2 7" id="KW-0055">Arginine biosynthesis</keyword>
<protein>
    <recommendedName>
        <fullName evidence="7">N-acetyl-gamma-glutamyl-phosphate reductase</fullName>
        <shortName evidence="7">AGPR</shortName>
        <ecNumber evidence="7">1.2.1.38</ecNumber>
    </recommendedName>
    <alternativeName>
        <fullName evidence="7">N-acetyl-glutamate semialdehyde dehydrogenase</fullName>
        <shortName evidence="7">NAGSA dehydrogenase</shortName>
    </alternativeName>
</protein>
<dbReference type="EC" id="1.2.1.38" evidence="7"/>
<feature type="domain" description="Semialdehyde dehydrogenase NAD-binding" evidence="9">
    <location>
        <begin position="15"/>
        <end position="152"/>
    </location>
</feature>